<reference evidence="2 3" key="1">
    <citation type="submission" date="2017-04" db="EMBL/GenBank/DDBJ databases">
        <title>Unexpected and diverse lifestyles within the genus Limnohabitans.</title>
        <authorList>
            <person name="Kasalicky V."/>
            <person name="Mehrshad M."/>
            <person name="Andrei S.-A."/>
            <person name="Salcher M."/>
            <person name="Kratochvilova H."/>
            <person name="Simek K."/>
            <person name="Ghai R."/>
        </authorList>
    </citation>
    <scope>NUCLEOTIDE SEQUENCE [LARGE SCALE GENOMIC DNA]</scope>
    <source>
        <strain evidence="2 3">MWH-C5</strain>
    </source>
</reference>
<accession>A0A315EU67</accession>
<comment type="caution">
    <text evidence="2">The sequence shown here is derived from an EMBL/GenBank/DDBJ whole genome shotgun (WGS) entry which is preliminary data.</text>
</comment>
<evidence type="ECO:0000313" key="3">
    <source>
        <dbReference type="Proteomes" id="UP000251341"/>
    </source>
</evidence>
<sequence length="179" mass="19407">MSRVFSIDGYRRTASEAAAPSVAELGEPVAARREKLDEPRVTPMQELPQPKLTKAGLDFRQRFHDALAQLKAEATTEIKAAAKPADARTKITVSSVLKRAKASPLAAYSPLHRDALLPLVEAASDEISALMAASFKRKTRSRPSAKELAAELKKARHDHAKAIAKLASQRLSEFLAKSG</sequence>
<name>A0A315EU67_9BURK</name>
<dbReference type="EMBL" id="NESP01000001">
    <property type="protein sequence ID" value="PUE60295.1"/>
    <property type="molecule type" value="Genomic_DNA"/>
</dbReference>
<proteinExistence type="predicted"/>
<evidence type="ECO:0000313" key="2">
    <source>
        <dbReference type="EMBL" id="PUE60295.1"/>
    </source>
</evidence>
<feature type="region of interest" description="Disordered" evidence="1">
    <location>
        <begin position="1"/>
        <end position="21"/>
    </location>
</feature>
<dbReference type="Proteomes" id="UP000251341">
    <property type="component" value="Unassembled WGS sequence"/>
</dbReference>
<dbReference type="RefSeq" id="WP_108402576.1">
    <property type="nucleotide sequence ID" value="NZ_NESP01000001.1"/>
</dbReference>
<protein>
    <submittedName>
        <fullName evidence="2">Uncharacterized protein</fullName>
    </submittedName>
</protein>
<gene>
    <name evidence="2" type="ORF">B9Z44_12370</name>
</gene>
<organism evidence="2 3">
    <name type="scientific">Limnohabitans curvus</name>
    <dbReference type="NCBI Taxonomy" id="323423"/>
    <lineage>
        <taxon>Bacteria</taxon>
        <taxon>Pseudomonadati</taxon>
        <taxon>Pseudomonadota</taxon>
        <taxon>Betaproteobacteria</taxon>
        <taxon>Burkholderiales</taxon>
        <taxon>Comamonadaceae</taxon>
        <taxon>Limnohabitans</taxon>
    </lineage>
</organism>
<evidence type="ECO:0000256" key="1">
    <source>
        <dbReference type="SAM" id="MobiDB-lite"/>
    </source>
</evidence>
<keyword evidence="3" id="KW-1185">Reference proteome</keyword>
<dbReference type="AlphaFoldDB" id="A0A315EU67"/>